<evidence type="ECO:0000256" key="2">
    <source>
        <dbReference type="ARBA" id="ARBA00022692"/>
    </source>
</evidence>
<sequence length="194" mass="21852">MLNLPIQRHYLISPLLLLLIAAIFQLLDLGTLLQYNTNQIEQGQLWRMITGHFVHSNINHLLLNSAGIALIWALHGEYYRPSFYAQLLFGLSLCISLGLFLFYPQTAIYVGLSGVLHGMIIVGAIIDTQKGHRSGYLLFFGVWGKIVFEHLQGPNLELSDLIDARVAIESHLLGAFAGSCYWLVVLLKKQKRHN</sequence>
<protein>
    <submittedName>
        <fullName evidence="7">Rhombosortase</fullName>
    </submittedName>
</protein>
<dbReference type="Proteomes" id="UP000194841">
    <property type="component" value="Unassembled WGS sequence"/>
</dbReference>
<feature type="transmembrane region" description="Helical" evidence="5">
    <location>
        <begin position="171"/>
        <end position="187"/>
    </location>
</feature>
<name>A0A244CN28_PSEDV</name>
<dbReference type="RefSeq" id="WP_086745276.1">
    <property type="nucleotide sequence ID" value="NZ_MWPV01000005.1"/>
</dbReference>
<proteinExistence type="predicted"/>
<keyword evidence="4 5" id="KW-0472">Membrane</keyword>
<dbReference type="Pfam" id="PF01694">
    <property type="entry name" value="Rhomboid"/>
    <property type="match status" value="1"/>
</dbReference>
<dbReference type="InterPro" id="IPR022764">
    <property type="entry name" value="Peptidase_S54_rhomboid_dom"/>
</dbReference>
<feature type="transmembrane region" description="Helical" evidence="5">
    <location>
        <begin position="108"/>
        <end position="126"/>
    </location>
</feature>
<gene>
    <name evidence="7" type="ORF">B1199_15475</name>
</gene>
<accession>A0A244CN28</accession>
<evidence type="ECO:0000256" key="1">
    <source>
        <dbReference type="ARBA" id="ARBA00004141"/>
    </source>
</evidence>
<keyword evidence="8" id="KW-1185">Reference proteome</keyword>
<dbReference type="GO" id="GO:0004252">
    <property type="term" value="F:serine-type endopeptidase activity"/>
    <property type="evidence" value="ECO:0007669"/>
    <property type="project" value="InterPro"/>
</dbReference>
<evidence type="ECO:0000256" key="4">
    <source>
        <dbReference type="ARBA" id="ARBA00023136"/>
    </source>
</evidence>
<feature type="transmembrane region" description="Helical" evidence="5">
    <location>
        <begin position="83"/>
        <end position="102"/>
    </location>
</feature>
<dbReference type="InterPro" id="IPR035952">
    <property type="entry name" value="Rhomboid-like_sf"/>
</dbReference>
<feature type="transmembrane region" description="Helical" evidence="5">
    <location>
        <begin position="12"/>
        <end position="33"/>
    </location>
</feature>
<reference evidence="7 8" key="1">
    <citation type="submission" date="2017-02" db="EMBL/GenBank/DDBJ databases">
        <title>Pseudoalteromonas ulvae TC14 Genome.</title>
        <authorList>
            <person name="Molmeret M."/>
        </authorList>
    </citation>
    <scope>NUCLEOTIDE SEQUENCE [LARGE SCALE GENOMIC DNA]</scope>
    <source>
        <strain evidence="7">TC14</strain>
    </source>
</reference>
<keyword evidence="3 5" id="KW-1133">Transmembrane helix</keyword>
<dbReference type="InterPro" id="IPR023826">
    <property type="entry name" value="Rhom-like_SP_proteobac"/>
</dbReference>
<evidence type="ECO:0000256" key="5">
    <source>
        <dbReference type="SAM" id="Phobius"/>
    </source>
</evidence>
<feature type="domain" description="Peptidase S54 rhomboid" evidence="6">
    <location>
        <begin position="42"/>
        <end position="186"/>
    </location>
</feature>
<evidence type="ECO:0000256" key="3">
    <source>
        <dbReference type="ARBA" id="ARBA00022989"/>
    </source>
</evidence>
<evidence type="ECO:0000313" key="8">
    <source>
        <dbReference type="Proteomes" id="UP000194841"/>
    </source>
</evidence>
<dbReference type="EMBL" id="MWPV01000005">
    <property type="protein sequence ID" value="OUL57020.1"/>
    <property type="molecule type" value="Genomic_DNA"/>
</dbReference>
<comment type="caution">
    <text evidence="7">The sequence shown here is derived from an EMBL/GenBank/DDBJ whole genome shotgun (WGS) entry which is preliminary data.</text>
</comment>
<dbReference type="OrthoDB" id="196054at2"/>
<dbReference type="GO" id="GO:0016020">
    <property type="term" value="C:membrane"/>
    <property type="evidence" value="ECO:0007669"/>
    <property type="project" value="UniProtKB-SubCell"/>
</dbReference>
<feature type="transmembrane region" description="Helical" evidence="5">
    <location>
        <begin position="53"/>
        <end position="74"/>
    </location>
</feature>
<dbReference type="SUPFAM" id="SSF144091">
    <property type="entry name" value="Rhomboid-like"/>
    <property type="match status" value="1"/>
</dbReference>
<dbReference type="Gene3D" id="1.20.1540.10">
    <property type="entry name" value="Rhomboid-like"/>
    <property type="match status" value="1"/>
</dbReference>
<comment type="subcellular location">
    <subcellularLocation>
        <location evidence="1">Membrane</location>
        <topology evidence="1">Multi-pass membrane protein</topology>
    </subcellularLocation>
</comment>
<evidence type="ECO:0000259" key="6">
    <source>
        <dbReference type="Pfam" id="PF01694"/>
    </source>
</evidence>
<keyword evidence="2 5" id="KW-0812">Transmembrane</keyword>
<dbReference type="NCBIfam" id="TIGR03902">
    <property type="entry name" value="rhom_GG_sort"/>
    <property type="match status" value="1"/>
</dbReference>
<dbReference type="AlphaFoldDB" id="A0A244CN28"/>
<organism evidence="7 8">
    <name type="scientific">Pseudoalteromonas ulvae</name>
    <dbReference type="NCBI Taxonomy" id="107327"/>
    <lineage>
        <taxon>Bacteria</taxon>
        <taxon>Pseudomonadati</taxon>
        <taxon>Pseudomonadota</taxon>
        <taxon>Gammaproteobacteria</taxon>
        <taxon>Alteromonadales</taxon>
        <taxon>Pseudoalteromonadaceae</taxon>
        <taxon>Pseudoalteromonas</taxon>
    </lineage>
</organism>
<evidence type="ECO:0000313" key="7">
    <source>
        <dbReference type="EMBL" id="OUL57020.1"/>
    </source>
</evidence>